<name>A0A2H4V9Q6_9EURY</name>
<dbReference type="Proteomes" id="UP000232806">
    <property type="component" value="Chromosome"/>
</dbReference>
<dbReference type="GO" id="GO:0008757">
    <property type="term" value="F:S-adenosylmethionine-dependent methyltransferase activity"/>
    <property type="evidence" value="ECO:0007669"/>
    <property type="project" value="InterPro"/>
</dbReference>
<gene>
    <name evidence="2" type="ORF">BK007_01590</name>
</gene>
<dbReference type="Pfam" id="PF08241">
    <property type="entry name" value="Methyltransf_11"/>
    <property type="match status" value="1"/>
</dbReference>
<proteinExistence type="predicted"/>
<keyword evidence="2" id="KW-0489">Methyltransferase</keyword>
<dbReference type="EMBL" id="CP017766">
    <property type="protein sequence ID" value="AUB54835.1"/>
    <property type="molecule type" value="Genomic_DNA"/>
</dbReference>
<protein>
    <submittedName>
        <fullName evidence="2">Methyltransferase</fullName>
    </submittedName>
</protein>
<dbReference type="Gene3D" id="3.40.50.150">
    <property type="entry name" value="Vaccinia Virus protein VP39"/>
    <property type="match status" value="1"/>
</dbReference>
<sequence length="216" mass="25395">MNDKKISHQEKYWDEMAEEKEFPTPFPMEQFKKYAALEMDILDVGCGYGRTLKELHENGFNNLTGVDFSQGMIKRGLKLHPYLNLVKNNGDDLPFPDNTFDAVLLIGVLTSNIQTEHQQELILEISRVLNDHGILYISDFLLNNDERNLNRYQKYEDRYGVYGVFKLPEGVVLRHHTTEHILRLTKDYKKLYFEKTIFNTMNGNRSNGFYYIGQKR</sequence>
<dbReference type="InterPro" id="IPR013216">
    <property type="entry name" value="Methyltransf_11"/>
</dbReference>
<dbReference type="AlphaFoldDB" id="A0A2H4V9Q6"/>
<evidence type="ECO:0000313" key="3">
    <source>
        <dbReference type="Proteomes" id="UP000232806"/>
    </source>
</evidence>
<feature type="domain" description="Methyltransferase type 11" evidence="1">
    <location>
        <begin position="42"/>
        <end position="137"/>
    </location>
</feature>
<reference evidence="2 3" key="1">
    <citation type="submission" date="2016-10" db="EMBL/GenBank/DDBJ databases">
        <title>Comparative genomics between deep and shallow subseafloor isolates.</title>
        <authorList>
            <person name="Ishii S."/>
            <person name="Miller J.R."/>
            <person name="Sutton G."/>
            <person name="Suzuki S."/>
            <person name="Methe B."/>
            <person name="Inagaki F."/>
            <person name="Imachi H."/>
        </authorList>
    </citation>
    <scope>NUCLEOTIDE SEQUENCE [LARGE SCALE GENOMIC DNA]</scope>
    <source>
        <strain evidence="2 3">MO-MB1</strain>
    </source>
</reference>
<dbReference type="GeneID" id="35120244"/>
<dbReference type="SUPFAM" id="SSF53335">
    <property type="entry name" value="S-adenosyl-L-methionine-dependent methyltransferases"/>
    <property type="match status" value="1"/>
</dbReference>
<organism evidence="2 3">
    <name type="scientific">Methanobacterium subterraneum</name>
    <dbReference type="NCBI Taxonomy" id="59277"/>
    <lineage>
        <taxon>Archaea</taxon>
        <taxon>Methanobacteriati</taxon>
        <taxon>Methanobacteriota</taxon>
        <taxon>Methanomada group</taxon>
        <taxon>Methanobacteria</taxon>
        <taxon>Methanobacteriales</taxon>
        <taxon>Methanobacteriaceae</taxon>
        <taxon>Methanobacterium</taxon>
    </lineage>
</organism>
<dbReference type="OrthoDB" id="57427at2157"/>
<dbReference type="GO" id="GO:0032259">
    <property type="term" value="P:methylation"/>
    <property type="evidence" value="ECO:0007669"/>
    <property type="project" value="UniProtKB-KW"/>
</dbReference>
<dbReference type="PANTHER" id="PTHR43591">
    <property type="entry name" value="METHYLTRANSFERASE"/>
    <property type="match status" value="1"/>
</dbReference>
<dbReference type="InterPro" id="IPR029063">
    <property type="entry name" value="SAM-dependent_MTases_sf"/>
</dbReference>
<accession>A0A2H4V9Q6</accession>
<evidence type="ECO:0000313" key="2">
    <source>
        <dbReference type="EMBL" id="AUB54835.1"/>
    </source>
</evidence>
<keyword evidence="2" id="KW-0808">Transferase</keyword>
<evidence type="ECO:0000259" key="1">
    <source>
        <dbReference type="Pfam" id="PF08241"/>
    </source>
</evidence>
<dbReference type="CDD" id="cd02440">
    <property type="entry name" value="AdoMet_MTases"/>
    <property type="match status" value="1"/>
</dbReference>
<dbReference type="RefSeq" id="WP_100904813.1">
    <property type="nucleotide sequence ID" value="NZ_CP017766.1"/>
</dbReference>